<protein>
    <submittedName>
        <fullName evidence="1">Nucleotidyltransferase family protein</fullName>
    </submittedName>
</protein>
<reference evidence="1 2" key="1">
    <citation type="submission" date="2019-07" db="EMBL/GenBank/DDBJ databases">
        <authorList>
            <person name="Kim J.K."/>
            <person name="Cheong H.-M."/>
            <person name="Choi Y."/>
            <person name="Hwang K.J."/>
            <person name="Lee S."/>
            <person name="Choi C."/>
        </authorList>
    </citation>
    <scope>NUCLEOTIDE SEQUENCE [LARGE SCALE GENOMIC DNA]</scope>
    <source>
        <strain evidence="1 2">KS 22</strain>
    </source>
</reference>
<evidence type="ECO:0000313" key="1">
    <source>
        <dbReference type="EMBL" id="QMV40974.1"/>
    </source>
</evidence>
<evidence type="ECO:0000313" key="2">
    <source>
        <dbReference type="Proteomes" id="UP000515679"/>
    </source>
</evidence>
<sequence>MNREQLSPERQLVLLTAVEVEEPQREKLESLLGERLEWGEAVYQMITHRSLNMFGYNLKKYGLFDKLEQELKRLINMQWAVFRERNGHYSRRLVEVLEALDREKVVLAVLKGNLLAHLVYPSIETRVFNDLDFLMQLGDVNKVTETLEALGYVQGHFDENTLEITPATRKAKLVQQMTTHEIQEFLLRTDNLFAPLVEVDVNHDILWRGNCPYKVPTEELISRAVPVEIGGVKGYRLDHADNIIQLSCHLFKEATLMVWITSLKDLKIYKFADLHMYIRKFADEIDWKTLLERIRKYGLEKVVYYNFHYIAMMFGESVPADIVEQLKPDDLSYLDQYAIENETPSTWEFDFFTRLFDVNRILSIDESQAAGFRRFVQAKFG</sequence>
<keyword evidence="1" id="KW-0808">Transferase</keyword>
<keyword evidence="2" id="KW-1185">Reference proteome</keyword>
<dbReference type="Proteomes" id="UP000515679">
    <property type="component" value="Chromosome"/>
</dbReference>
<gene>
    <name evidence="1" type="ORF">FPL14_06945</name>
</gene>
<dbReference type="AlphaFoldDB" id="A0A7G5BVJ0"/>
<organism evidence="1 2">
    <name type="scientific">Cohnella cholangitidis</name>
    <dbReference type="NCBI Taxonomy" id="2598458"/>
    <lineage>
        <taxon>Bacteria</taxon>
        <taxon>Bacillati</taxon>
        <taxon>Bacillota</taxon>
        <taxon>Bacilli</taxon>
        <taxon>Bacillales</taxon>
        <taxon>Paenibacillaceae</taxon>
        <taxon>Cohnella</taxon>
    </lineage>
</organism>
<proteinExistence type="predicted"/>
<dbReference type="InterPro" id="IPR039498">
    <property type="entry name" value="NTP_transf_5"/>
</dbReference>
<dbReference type="EMBL" id="CP041969">
    <property type="protein sequence ID" value="QMV40974.1"/>
    <property type="molecule type" value="Genomic_DNA"/>
</dbReference>
<name>A0A7G5BVJ0_9BACL</name>
<accession>A0A7G5BVJ0</accession>
<dbReference type="Pfam" id="PF14907">
    <property type="entry name" value="NTP_transf_5"/>
    <property type="match status" value="1"/>
</dbReference>
<dbReference type="GO" id="GO:0016740">
    <property type="term" value="F:transferase activity"/>
    <property type="evidence" value="ECO:0007669"/>
    <property type="project" value="UniProtKB-KW"/>
</dbReference>
<dbReference type="KEGG" id="cchl:FPL14_06945"/>
<dbReference type="RefSeq" id="WP_182302332.1">
    <property type="nucleotide sequence ID" value="NZ_CP041969.1"/>
</dbReference>